<comment type="caution">
    <text evidence="1">The sequence shown here is derived from an EMBL/GenBank/DDBJ whole genome shotgun (WGS) entry which is preliminary data.</text>
</comment>
<evidence type="ECO:0000313" key="2">
    <source>
        <dbReference type="Proteomes" id="UP000053958"/>
    </source>
</evidence>
<dbReference type="GeneID" id="25321163"/>
<keyword evidence="2" id="KW-1185">Reference proteome</keyword>
<evidence type="ECO:0000313" key="1">
    <source>
        <dbReference type="EMBL" id="KKA17159.1"/>
    </source>
</evidence>
<proteinExistence type="predicted"/>
<feature type="non-terminal residue" evidence="1">
    <location>
        <position position="95"/>
    </location>
</feature>
<dbReference type="AlphaFoldDB" id="A0A0F4YG58"/>
<reference evidence="1 2" key="1">
    <citation type="submission" date="2015-04" db="EMBL/GenBank/DDBJ databases">
        <authorList>
            <person name="Heijne W.H."/>
            <person name="Fedorova N.D."/>
            <person name="Nierman W.C."/>
            <person name="Vollebregt A.W."/>
            <person name="Zhao Z."/>
            <person name="Wu L."/>
            <person name="Kumar M."/>
            <person name="Stam H."/>
            <person name="van den Berg M.A."/>
            <person name="Pel H.J."/>
        </authorList>
    </citation>
    <scope>NUCLEOTIDE SEQUENCE [LARGE SCALE GENOMIC DNA]</scope>
    <source>
        <strain evidence="1 2">CBS 393.64</strain>
    </source>
</reference>
<name>A0A0F4YG58_RASE3</name>
<organism evidence="1 2">
    <name type="scientific">Rasamsonia emersonii (strain ATCC 16479 / CBS 393.64 / IMI 116815)</name>
    <dbReference type="NCBI Taxonomy" id="1408163"/>
    <lineage>
        <taxon>Eukaryota</taxon>
        <taxon>Fungi</taxon>
        <taxon>Dikarya</taxon>
        <taxon>Ascomycota</taxon>
        <taxon>Pezizomycotina</taxon>
        <taxon>Eurotiomycetes</taxon>
        <taxon>Eurotiomycetidae</taxon>
        <taxon>Eurotiales</taxon>
        <taxon>Trichocomaceae</taxon>
        <taxon>Rasamsonia</taxon>
    </lineage>
</organism>
<accession>A0A0F4YG58</accession>
<dbReference type="RefSeq" id="XP_013323771.1">
    <property type="nucleotide sequence ID" value="XM_013468317.1"/>
</dbReference>
<dbReference type="EMBL" id="LASV01000704">
    <property type="protein sequence ID" value="KKA17159.1"/>
    <property type="molecule type" value="Genomic_DNA"/>
</dbReference>
<gene>
    <name evidence="1" type="ORF">T310_9205</name>
</gene>
<dbReference type="Proteomes" id="UP000053958">
    <property type="component" value="Unassembled WGS sequence"/>
</dbReference>
<feature type="non-terminal residue" evidence="1">
    <location>
        <position position="1"/>
    </location>
</feature>
<protein>
    <submittedName>
        <fullName evidence="1">Uncharacterized protein</fullName>
    </submittedName>
</protein>
<sequence>SLSHARKQSIDPHAGPSILACSGCRQSDDSMLAGRIRRAFRQAVDARSAGNVDDRAAGLREMRKLSTHAVHDPAEVDPDHAIPVPLLLELVSILT</sequence>